<name>A0A251S6K8_HELAN</name>
<sequence length="53" mass="5961">MNAQRNGSIKIIYFNVKCNIKVSPLLKQNPQGINNNNKSIVQQTSGILSLRDF</sequence>
<evidence type="ECO:0000313" key="2">
    <source>
        <dbReference type="Proteomes" id="UP000215914"/>
    </source>
</evidence>
<keyword evidence="2" id="KW-1185">Reference proteome</keyword>
<accession>A0A251S6K8</accession>
<proteinExistence type="predicted"/>
<dbReference type="EMBL" id="CM007904">
    <property type="protein sequence ID" value="OTF94486.1"/>
    <property type="molecule type" value="Genomic_DNA"/>
</dbReference>
<protein>
    <submittedName>
        <fullName evidence="1">Uncharacterized protein</fullName>
    </submittedName>
</protein>
<dbReference type="InParanoid" id="A0A251S6K8"/>
<gene>
    <name evidence="1" type="ORF">HannXRQ_Chr15g0472621</name>
</gene>
<reference evidence="2" key="1">
    <citation type="journal article" date="2017" name="Nature">
        <title>The sunflower genome provides insights into oil metabolism, flowering and Asterid evolution.</title>
        <authorList>
            <person name="Badouin H."/>
            <person name="Gouzy J."/>
            <person name="Grassa C.J."/>
            <person name="Murat F."/>
            <person name="Staton S.E."/>
            <person name="Cottret L."/>
            <person name="Lelandais-Briere C."/>
            <person name="Owens G.L."/>
            <person name="Carrere S."/>
            <person name="Mayjonade B."/>
            <person name="Legrand L."/>
            <person name="Gill N."/>
            <person name="Kane N.C."/>
            <person name="Bowers J.E."/>
            <person name="Hubner S."/>
            <person name="Bellec A."/>
            <person name="Berard A."/>
            <person name="Berges H."/>
            <person name="Blanchet N."/>
            <person name="Boniface M.C."/>
            <person name="Brunel D."/>
            <person name="Catrice O."/>
            <person name="Chaidir N."/>
            <person name="Claudel C."/>
            <person name="Donnadieu C."/>
            <person name="Faraut T."/>
            <person name="Fievet G."/>
            <person name="Helmstetter N."/>
            <person name="King M."/>
            <person name="Knapp S.J."/>
            <person name="Lai Z."/>
            <person name="Le Paslier M.C."/>
            <person name="Lippi Y."/>
            <person name="Lorenzon L."/>
            <person name="Mandel J.R."/>
            <person name="Marage G."/>
            <person name="Marchand G."/>
            <person name="Marquand E."/>
            <person name="Bret-Mestries E."/>
            <person name="Morien E."/>
            <person name="Nambeesan S."/>
            <person name="Nguyen T."/>
            <person name="Pegot-Espagnet P."/>
            <person name="Pouilly N."/>
            <person name="Raftis F."/>
            <person name="Sallet E."/>
            <person name="Schiex T."/>
            <person name="Thomas J."/>
            <person name="Vandecasteele C."/>
            <person name="Vares D."/>
            <person name="Vear F."/>
            <person name="Vautrin S."/>
            <person name="Crespi M."/>
            <person name="Mangin B."/>
            <person name="Burke J.M."/>
            <person name="Salse J."/>
            <person name="Munos S."/>
            <person name="Vincourt P."/>
            <person name="Rieseberg L.H."/>
            <person name="Langlade N.B."/>
        </authorList>
    </citation>
    <scope>NUCLEOTIDE SEQUENCE [LARGE SCALE GENOMIC DNA]</scope>
    <source>
        <strain evidence="2">cv. SF193</strain>
    </source>
</reference>
<evidence type="ECO:0000313" key="1">
    <source>
        <dbReference type="EMBL" id="OTF94486.1"/>
    </source>
</evidence>
<dbReference type="Proteomes" id="UP000215914">
    <property type="component" value="Chromosome 15"/>
</dbReference>
<organism evidence="1 2">
    <name type="scientific">Helianthus annuus</name>
    <name type="common">Common sunflower</name>
    <dbReference type="NCBI Taxonomy" id="4232"/>
    <lineage>
        <taxon>Eukaryota</taxon>
        <taxon>Viridiplantae</taxon>
        <taxon>Streptophyta</taxon>
        <taxon>Embryophyta</taxon>
        <taxon>Tracheophyta</taxon>
        <taxon>Spermatophyta</taxon>
        <taxon>Magnoliopsida</taxon>
        <taxon>eudicotyledons</taxon>
        <taxon>Gunneridae</taxon>
        <taxon>Pentapetalae</taxon>
        <taxon>asterids</taxon>
        <taxon>campanulids</taxon>
        <taxon>Asterales</taxon>
        <taxon>Asteraceae</taxon>
        <taxon>Asteroideae</taxon>
        <taxon>Heliantheae alliance</taxon>
        <taxon>Heliantheae</taxon>
        <taxon>Helianthus</taxon>
    </lineage>
</organism>
<dbReference type="AlphaFoldDB" id="A0A251S6K8"/>